<dbReference type="InterPro" id="IPR035093">
    <property type="entry name" value="RelE/ParE_toxin_dom_sf"/>
</dbReference>
<evidence type="ECO:0000256" key="1">
    <source>
        <dbReference type="ARBA" id="ARBA00022649"/>
    </source>
</evidence>
<name>A0A6G6UCX8_9PSED</name>
<organism evidence="2 3">
    <name type="scientific">Pseudomonas monteilii</name>
    <dbReference type="NCBI Taxonomy" id="76759"/>
    <lineage>
        <taxon>Bacteria</taxon>
        <taxon>Pseudomonadati</taxon>
        <taxon>Pseudomonadota</taxon>
        <taxon>Gammaproteobacteria</taxon>
        <taxon>Pseudomonadales</taxon>
        <taxon>Pseudomonadaceae</taxon>
        <taxon>Pseudomonas</taxon>
    </lineage>
</organism>
<dbReference type="RefSeq" id="WP_060501213.1">
    <property type="nucleotide sequence ID" value="NZ_CP043395.1"/>
</dbReference>
<comment type="caution">
    <text evidence="2">The sequence shown here is derived from an EMBL/GenBank/DDBJ whole genome shotgun (WGS) entry which is preliminary data.</text>
</comment>
<evidence type="ECO:0000313" key="3">
    <source>
        <dbReference type="Proteomes" id="UP000440965"/>
    </source>
</evidence>
<reference evidence="2 3" key="1">
    <citation type="submission" date="2019-10" db="EMBL/GenBank/DDBJ databases">
        <title>XDR Pseudomonas monteilii producing IMP-16 from LCR.</title>
        <authorList>
            <person name="Ballaben A."/>
            <person name="Doi Y."/>
        </authorList>
    </citation>
    <scope>NUCLEOTIDE SEQUENCE [LARGE SCALE GENOMIC DNA]</scope>
    <source>
        <strain evidence="2 3">597/14</strain>
    </source>
</reference>
<proteinExistence type="predicted"/>
<dbReference type="InterPro" id="IPR007712">
    <property type="entry name" value="RelE/ParE_toxin"/>
</dbReference>
<dbReference type="AlphaFoldDB" id="A0A6G6UCX8"/>
<dbReference type="EMBL" id="WEIK01000020">
    <property type="protein sequence ID" value="MVF51531.1"/>
    <property type="molecule type" value="Genomic_DNA"/>
</dbReference>
<accession>A0A6G6UCX8</accession>
<dbReference type="Pfam" id="PF05016">
    <property type="entry name" value="ParE_toxin"/>
    <property type="match status" value="1"/>
</dbReference>
<evidence type="ECO:0000313" key="2">
    <source>
        <dbReference type="EMBL" id="MVF51531.1"/>
    </source>
</evidence>
<keyword evidence="1" id="KW-1277">Toxin-antitoxin system</keyword>
<protein>
    <submittedName>
        <fullName evidence="2">Type II toxin-antitoxin system RelE/ParE family toxin</fullName>
    </submittedName>
</protein>
<sequence length="115" mass="12752">MSKPTIRFTHSASQSIEDQVHHLAVYHGTAAALEKITTLVDTIEHRLAAAPVGYPVSPQASGLGVMQYRELNVDGYRVFYEVIETDNAIAVGLVLRQKQSVEQALIRYCLIYPLP</sequence>
<dbReference type="Proteomes" id="UP000440965">
    <property type="component" value="Unassembled WGS sequence"/>
</dbReference>
<dbReference type="Gene3D" id="3.30.2310.20">
    <property type="entry name" value="RelE-like"/>
    <property type="match status" value="1"/>
</dbReference>
<gene>
    <name evidence="2" type="ORF">F9Z43_19915</name>
</gene>